<evidence type="ECO:0000313" key="2">
    <source>
        <dbReference type="Proteomes" id="UP000827724"/>
    </source>
</evidence>
<dbReference type="Proteomes" id="UP000827724">
    <property type="component" value="Unassembled WGS sequence"/>
</dbReference>
<keyword evidence="2" id="KW-1185">Reference proteome</keyword>
<evidence type="ECO:0000313" key="1">
    <source>
        <dbReference type="EMBL" id="KAH6604878.1"/>
    </source>
</evidence>
<accession>A0A9P8QKU8</accession>
<name>A0A9P8QKU8_9HYPO</name>
<proteinExistence type="predicted"/>
<sequence length="106" mass="11577">MRLWGFWGCGQEWGGEGERVNGKSRRSAEVRAMAWPIGGSITPARRDLIAESRPLGFAARDQGSGSWLGIRDPNLISSSFLDAGLMILASVSGPRARRDESQKRTC</sequence>
<comment type="caution">
    <text evidence="1">The sequence shown here is derived from an EMBL/GenBank/DDBJ whole genome shotgun (WGS) entry which is preliminary data.</text>
</comment>
<dbReference type="AlphaFoldDB" id="A0A9P8QKU8"/>
<gene>
    <name evidence="1" type="ORF">Trco_006585</name>
</gene>
<dbReference type="OrthoDB" id="10616091at2759"/>
<protein>
    <submittedName>
        <fullName evidence="1">Uncharacterized protein</fullName>
    </submittedName>
</protein>
<reference evidence="1" key="1">
    <citation type="submission" date="2021-08" db="EMBL/GenBank/DDBJ databases">
        <title>Chromosome-Level Trichoderma cornu-damae using Hi-C Data.</title>
        <authorList>
            <person name="Kim C.S."/>
        </authorList>
    </citation>
    <scope>NUCLEOTIDE SEQUENCE</scope>
    <source>
        <strain evidence="1">KA19-0412C</strain>
    </source>
</reference>
<organism evidence="1 2">
    <name type="scientific">Trichoderma cornu-damae</name>
    <dbReference type="NCBI Taxonomy" id="654480"/>
    <lineage>
        <taxon>Eukaryota</taxon>
        <taxon>Fungi</taxon>
        <taxon>Dikarya</taxon>
        <taxon>Ascomycota</taxon>
        <taxon>Pezizomycotina</taxon>
        <taxon>Sordariomycetes</taxon>
        <taxon>Hypocreomycetidae</taxon>
        <taxon>Hypocreales</taxon>
        <taxon>Hypocreaceae</taxon>
        <taxon>Trichoderma</taxon>
    </lineage>
</organism>
<dbReference type="EMBL" id="JAIWOZ010000005">
    <property type="protein sequence ID" value="KAH6604878.1"/>
    <property type="molecule type" value="Genomic_DNA"/>
</dbReference>